<name>A0A1H1RJR5_9FLAO</name>
<dbReference type="AlphaFoldDB" id="A0A1H1RJR5"/>
<feature type="transmembrane region" description="Helical" evidence="2">
    <location>
        <begin position="159"/>
        <end position="183"/>
    </location>
</feature>
<keyword evidence="1" id="KW-0175">Coiled coil</keyword>
<evidence type="ECO:0000313" key="4">
    <source>
        <dbReference type="Proteomes" id="UP000198858"/>
    </source>
</evidence>
<evidence type="ECO:0000256" key="2">
    <source>
        <dbReference type="SAM" id="Phobius"/>
    </source>
</evidence>
<keyword evidence="2" id="KW-0472">Membrane</keyword>
<feature type="transmembrane region" description="Helical" evidence="2">
    <location>
        <begin position="189"/>
        <end position="210"/>
    </location>
</feature>
<accession>A0A1H1RJR5</accession>
<proteinExistence type="predicted"/>
<keyword evidence="2" id="KW-1133">Transmembrane helix</keyword>
<keyword evidence="2" id="KW-0812">Transmembrane</keyword>
<protein>
    <submittedName>
        <fullName evidence="3">Uncharacterized protein</fullName>
    </submittedName>
</protein>
<keyword evidence="4" id="KW-1185">Reference proteome</keyword>
<dbReference type="STRING" id="1250231.SAMN04488552_2920"/>
<dbReference type="EMBL" id="LT629745">
    <property type="protein sequence ID" value="SDS35922.1"/>
    <property type="molecule type" value="Genomic_DNA"/>
</dbReference>
<evidence type="ECO:0000313" key="3">
    <source>
        <dbReference type="EMBL" id="SDS35922.1"/>
    </source>
</evidence>
<gene>
    <name evidence="3" type="ORF">SAMN04488552_2920</name>
</gene>
<sequence length="326" mass="36812">MHSTNYSTLDNDFSGKDFNQLIPYPAKLFKNLNAEQRQVFQKLLNKKPGESFDIEKELSDIIKPLKGIFQKKLNYEEILQKIFNHYKLHGSTSSVKKMEEQILLYKFKENYDKLSPEEKKKFQEELNKVLENQNLESSQLASLGTVGALALAELSGMGIYIVASTLVGGLTSLLGITLPFAFYTGMSSFLAFVTGPIGWAIGIGAFAYSVRNESLESISKKFRTTFLASKNLVRGNYELASIIVVQICAFRIILNQEKNKKIEVLNSEIAIERKEQTQVSSKIEMVELQLQGILEEKEKLYQERGIISSSIQNKEKSAQILKSALI</sequence>
<reference evidence="3 4" key="1">
    <citation type="submission" date="2016-10" db="EMBL/GenBank/DDBJ databases">
        <authorList>
            <person name="Varghese N."/>
            <person name="Submissions S."/>
        </authorList>
    </citation>
    <scope>NUCLEOTIDE SEQUENCE [LARGE SCALE GENOMIC DNA]</scope>
    <source>
        <strain evidence="3 4">Mar_2010_102</strain>
    </source>
</reference>
<feature type="coiled-coil region" evidence="1">
    <location>
        <begin position="255"/>
        <end position="303"/>
    </location>
</feature>
<evidence type="ECO:0000256" key="1">
    <source>
        <dbReference type="SAM" id="Coils"/>
    </source>
</evidence>
<dbReference type="RefSeq" id="WP_089663488.1">
    <property type="nucleotide sequence ID" value="NZ_LT629745.1"/>
</dbReference>
<feature type="transmembrane region" description="Helical" evidence="2">
    <location>
        <begin position="231"/>
        <end position="254"/>
    </location>
</feature>
<dbReference type="Proteomes" id="UP000198858">
    <property type="component" value="Chromosome I"/>
</dbReference>
<organism evidence="3 4">
    <name type="scientific">Christiangramia echinicola</name>
    <dbReference type="NCBI Taxonomy" id="279359"/>
    <lineage>
        <taxon>Bacteria</taxon>
        <taxon>Pseudomonadati</taxon>
        <taxon>Bacteroidota</taxon>
        <taxon>Flavobacteriia</taxon>
        <taxon>Flavobacteriales</taxon>
        <taxon>Flavobacteriaceae</taxon>
        <taxon>Christiangramia</taxon>
    </lineage>
</organism>